<dbReference type="eggNOG" id="COG1666">
    <property type="taxonomic scope" value="Bacteria"/>
</dbReference>
<keyword evidence="5" id="KW-1185">Reference proteome</keyword>
<dbReference type="SUPFAM" id="SSF89963">
    <property type="entry name" value="YajQ-like"/>
    <property type="match status" value="2"/>
</dbReference>
<dbReference type="RefSeq" id="WP_043873034.1">
    <property type="nucleotide sequence ID" value="NZ_CCVW01000001.1"/>
</dbReference>
<dbReference type="GO" id="GO:0005829">
    <property type="term" value="C:cytosol"/>
    <property type="evidence" value="ECO:0007669"/>
    <property type="project" value="TreeGrafter"/>
</dbReference>
<dbReference type="PANTHER" id="PTHR30476:SF0">
    <property type="entry name" value="UPF0234 PROTEIN YAJQ"/>
    <property type="match status" value="1"/>
</dbReference>
<dbReference type="GO" id="GO:0000166">
    <property type="term" value="F:nucleotide binding"/>
    <property type="evidence" value="ECO:0007669"/>
    <property type="project" value="UniProtKB-UniRule"/>
</dbReference>
<dbReference type="EMBL" id="CCSB01000001">
    <property type="protein sequence ID" value="CDZ76515.1"/>
    <property type="molecule type" value="Genomic_DNA"/>
</dbReference>
<dbReference type="HAMAP" id="MF_00632">
    <property type="entry name" value="UPF0234"/>
    <property type="match status" value="1"/>
</dbReference>
<name>A0A078KQ67_9GAMM</name>
<evidence type="ECO:0000313" key="4">
    <source>
        <dbReference type="EMBL" id="CDZ76515.1"/>
    </source>
</evidence>
<evidence type="ECO:0000313" key="5">
    <source>
        <dbReference type="Proteomes" id="UP000044071"/>
    </source>
</evidence>
<dbReference type="Gene3D" id="3.30.70.990">
    <property type="entry name" value="YajQ-like, domain 2"/>
    <property type="match status" value="1"/>
</dbReference>
<gene>
    <name evidence="4" type="ORF">BN59_00785</name>
</gene>
<organism evidence="4 5">
    <name type="scientific">Legionella massiliensis</name>
    <dbReference type="NCBI Taxonomy" id="1034943"/>
    <lineage>
        <taxon>Bacteria</taxon>
        <taxon>Pseudomonadati</taxon>
        <taxon>Pseudomonadota</taxon>
        <taxon>Gammaproteobacteria</taxon>
        <taxon>Legionellales</taxon>
        <taxon>Legionellaceae</taxon>
        <taxon>Legionella</taxon>
    </lineage>
</organism>
<dbReference type="OrthoDB" id="9801447at2"/>
<dbReference type="Proteomes" id="UP000044071">
    <property type="component" value="Unassembled WGS sequence"/>
</dbReference>
<sequence length="161" mass="18349">MPSFDIVSEINEVELRHAVENAVREMGTRFDFRGVQSSIELKELIVTLKSESDFQVRQLEDLFRNHCSKRNVSAAGVDIEDKPVHSGKTFSLNMTFKQGIDQPTAKEIVKLIKESKAKVQTSIQGDKVRVTGKKRDDLQEVIALLKNSDIEIPLQYENFRD</sequence>
<reference evidence="4 5" key="1">
    <citation type="submission" date="2014-06" db="EMBL/GenBank/DDBJ databases">
        <authorList>
            <person name="Urmite Genomes Urmite Genomes"/>
        </authorList>
    </citation>
    <scope>NUCLEOTIDE SEQUENCE [LARGE SCALE GENOMIC DNA]</scope>
</reference>
<comment type="function">
    <text evidence="3">Nucleotide-binding protein.</text>
</comment>
<dbReference type="AlphaFoldDB" id="A0A078KQ67"/>
<dbReference type="PANTHER" id="PTHR30476">
    <property type="entry name" value="UPF0234 PROTEIN YAJQ"/>
    <property type="match status" value="1"/>
</dbReference>
<dbReference type="InterPro" id="IPR035571">
    <property type="entry name" value="UPF0234-like_C"/>
</dbReference>
<dbReference type="InterPro" id="IPR007551">
    <property type="entry name" value="YajQ/Smlt4090-like"/>
</dbReference>
<comment type="similarity">
    <text evidence="2 3">Belongs to the YajQ family.</text>
</comment>
<keyword evidence="1 3" id="KW-0547">Nucleotide-binding</keyword>
<evidence type="ECO:0000256" key="2">
    <source>
        <dbReference type="ARBA" id="ARBA00093450"/>
    </source>
</evidence>
<dbReference type="CDD" id="cd11740">
    <property type="entry name" value="YajQ_like"/>
    <property type="match status" value="1"/>
</dbReference>
<dbReference type="Gene3D" id="3.30.70.860">
    <property type="match status" value="1"/>
</dbReference>
<dbReference type="InterPro" id="IPR036183">
    <property type="entry name" value="YajQ-like_sf"/>
</dbReference>
<accession>A0A078KQ67</accession>
<dbReference type="InterPro" id="IPR035570">
    <property type="entry name" value="UPF0234_N"/>
</dbReference>
<dbReference type="NCBIfam" id="NF003819">
    <property type="entry name" value="PRK05412.1"/>
    <property type="match status" value="1"/>
</dbReference>
<evidence type="ECO:0000256" key="1">
    <source>
        <dbReference type="ARBA" id="ARBA00022741"/>
    </source>
</evidence>
<evidence type="ECO:0000256" key="3">
    <source>
        <dbReference type="HAMAP-Rule" id="MF_00632"/>
    </source>
</evidence>
<protein>
    <recommendedName>
        <fullName evidence="3">Nucleotide-binding protein BN59_00785</fullName>
    </recommendedName>
</protein>
<dbReference type="STRING" id="1034943.BN59_00785"/>
<proteinExistence type="inferred from homology"/>
<dbReference type="Pfam" id="PF04461">
    <property type="entry name" value="YajQ"/>
    <property type="match status" value="1"/>
</dbReference>